<evidence type="ECO:0000313" key="1">
    <source>
        <dbReference type="Proteomes" id="UP000887579"/>
    </source>
</evidence>
<reference evidence="2" key="1">
    <citation type="submission" date="2022-11" db="UniProtKB">
        <authorList>
            <consortium name="WormBaseParasite"/>
        </authorList>
    </citation>
    <scope>IDENTIFICATION</scope>
</reference>
<proteinExistence type="predicted"/>
<dbReference type="Proteomes" id="UP000887579">
    <property type="component" value="Unplaced"/>
</dbReference>
<name>A0AC34F6N4_9BILA</name>
<accession>A0AC34F6N4</accession>
<dbReference type="WBParaSite" id="ES5_v2.g12868.t1">
    <property type="protein sequence ID" value="ES5_v2.g12868.t1"/>
    <property type="gene ID" value="ES5_v2.g12868"/>
</dbReference>
<organism evidence="1 2">
    <name type="scientific">Panagrolaimus sp. ES5</name>
    <dbReference type="NCBI Taxonomy" id="591445"/>
    <lineage>
        <taxon>Eukaryota</taxon>
        <taxon>Metazoa</taxon>
        <taxon>Ecdysozoa</taxon>
        <taxon>Nematoda</taxon>
        <taxon>Chromadorea</taxon>
        <taxon>Rhabditida</taxon>
        <taxon>Tylenchina</taxon>
        <taxon>Panagrolaimomorpha</taxon>
        <taxon>Panagrolaimoidea</taxon>
        <taxon>Panagrolaimidae</taxon>
        <taxon>Panagrolaimus</taxon>
    </lineage>
</organism>
<protein>
    <submittedName>
        <fullName evidence="2">Uncharacterized protein</fullName>
    </submittedName>
</protein>
<evidence type="ECO:0000313" key="2">
    <source>
        <dbReference type="WBParaSite" id="ES5_v2.g12868.t1"/>
    </source>
</evidence>
<sequence length="576" mass="64277">MLQHGFAFLGLFLGLLIFGKVASENYGCPPGWHFGSNCGNNNCYRVVSIPPANKPRAIDDNFCARFDKDSMPAIIKCEEENSFIPTLPKYHFLIQRGGLGLGIYVPINVGWSKKNFQNRDGTPIGYTKWGFVSHILGGIREPGPGGPSEKLTVLLTYKRPKGFEYTWHDYPPAAVRHLLCKRPAILEPEKLLPAVERNDVDGTYVCPAGFDVGHVCGGHYCYRVVPVPEANRPRMIDDNFCKVFENEASPAVIRCKEENDLMVTLSDNVDIADTSGFALGLYIPASKPWSQTNFVTYDGSPIEYLNWGIYNSAQGPFKEPNGFLNGYPERIVSYRRFKDEGTYVNTWHDVGAPASPHLLCKSSAKFKPITPKTIKDEFGEYSCPKDWILGNVCGEHHCYKLVPVPASKSARVIDNNYCGEIDKRSIPAIIRCDEENEFLSTPPFAPTAIQMGFALGLYIPQSQPWSVNGFINYDGSKVEYLKWGISYKNKPPLKEPNGFKNSITEKAVMYRMQKNGSGYHKTWHDYAPTVVKKILCKMPATGVGLMSKPPAQDPPPPPTQMPEPIPTKPERKTCAV</sequence>